<evidence type="ECO:0000256" key="13">
    <source>
        <dbReference type="PIRSR" id="PIRSR000239-1"/>
    </source>
</evidence>
<dbReference type="CDD" id="cd03017">
    <property type="entry name" value="PRX_BCP"/>
    <property type="match status" value="1"/>
</dbReference>
<dbReference type="GO" id="GO:0034599">
    <property type="term" value="P:cellular response to oxidative stress"/>
    <property type="evidence" value="ECO:0007669"/>
    <property type="project" value="TreeGrafter"/>
</dbReference>
<evidence type="ECO:0000256" key="10">
    <source>
        <dbReference type="ARBA" id="ARBA00038489"/>
    </source>
</evidence>
<dbReference type="GO" id="GO:0005737">
    <property type="term" value="C:cytoplasm"/>
    <property type="evidence" value="ECO:0007669"/>
    <property type="project" value="TreeGrafter"/>
</dbReference>
<proteinExistence type="inferred from homology"/>
<keyword evidence="6" id="KW-0560">Oxidoreductase</keyword>
<evidence type="ECO:0000313" key="15">
    <source>
        <dbReference type="EMBL" id="SDB84023.1"/>
    </source>
</evidence>
<evidence type="ECO:0000256" key="1">
    <source>
        <dbReference type="ARBA" id="ARBA00003330"/>
    </source>
</evidence>
<evidence type="ECO:0000256" key="9">
    <source>
        <dbReference type="ARBA" id="ARBA00032824"/>
    </source>
</evidence>
<keyword evidence="5" id="KW-0049">Antioxidant</keyword>
<dbReference type="SUPFAM" id="SSF52833">
    <property type="entry name" value="Thioredoxin-like"/>
    <property type="match status" value="1"/>
</dbReference>
<comment type="catalytic activity">
    <reaction evidence="12">
        <text>a hydroperoxide + [thioredoxin]-dithiol = an alcohol + [thioredoxin]-disulfide + H2O</text>
        <dbReference type="Rhea" id="RHEA:62620"/>
        <dbReference type="Rhea" id="RHEA-COMP:10698"/>
        <dbReference type="Rhea" id="RHEA-COMP:10700"/>
        <dbReference type="ChEBI" id="CHEBI:15377"/>
        <dbReference type="ChEBI" id="CHEBI:29950"/>
        <dbReference type="ChEBI" id="CHEBI:30879"/>
        <dbReference type="ChEBI" id="CHEBI:35924"/>
        <dbReference type="ChEBI" id="CHEBI:50058"/>
        <dbReference type="EC" id="1.11.1.24"/>
    </reaction>
</comment>
<dbReference type="InterPro" id="IPR036249">
    <property type="entry name" value="Thioredoxin-like_sf"/>
</dbReference>
<evidence type="ECO:0000256" key="2">
    <source>
        <dbReference type="ARBA" id="ARBA00011245"/>
    </source>
</evidence>
<dbReference type="PROSITE" id="PS51352">
    <property type="entry name" value="THIOREDOXIN_2"/>
    <property type="match status" value="1"/>
</dbReference>
<dbReference type="OrthoDB" id="9812811at2"/>
<dbReference type="InterPro" id="IPR050924">
    <property type="entry name" value="Peroxiredoxin_BCP/PrxQ"/>
</dbReference>
<evidence type="ECO:0000259" key="14">
    <source>
        <dbReference type="PROSITE" id="PS51352"/>
    </source>
</evidence>
<evidence type="ECO:0000256" key="3">
    <source>
        <dbReference type="ARBA" id="ARBA00013017"/>
    </source>
</evidence>
<dbReference type="InterPro" id="IPR013766">
    <property type="entry name" value="Thioredoxin_domain"/>
</dbReference>
<keyword evidence="16" id="KW-1185">Reference proteome</keyword>
<sequence>MVEVGQTAPDFTLLANGGKEITLSHAKGKYIVLYFYPKDMTPGCTTEACDFRDQVSAFAEVGAVVFGVSPDSVNKHDRFVEKYSLPFPLLADENIEVAKKYGVWQQKKTFGKEYMGIVRTTFVIDPNLQVIKVWENVKVKNHVDEVLAFIADHRQSQS</sequence>
<feature type="active site" description="Cysteine sulfenic acid (-SOH) intermediate; for peroxidase activity" evidence="13">
    <location>
        <position position="44"/>
    </location>
</feature>
<comment type="similarity">
    <text evidence="10">Belongs to the peroxiredoxin family. BCP/PrxQ subfamily.</text>
</comment>
<dbReference type="RefSeq" id="WP_090774558.1">
    <property type="nucleotide sequence ID" value="NZ_FMYM01000001.1"/>
</dbReference>
<dbReference type="Proteomes" id="UP000242662">
    <property type="component" value="Unassembled WGS sequence"/>
</dbReference>
<keyword evidence="4" id="KW-0575">Peroxidase</keyword>
<dbReference type="PANTHER" id="PTHR42801:SF4">
    <property type="entry name" value="AHPC_TSA FAMILY PROTEIN"/>
    <property type="match status" value="1"/>
</dbReference>
<dbReference type="InterPro" id="IPR024706">
    <property type="entry name" value="Peroxiredoxin_AhpC-typ"/>
</dbReference>
<dbReference type="GO" id="GO:0045454">
    <property type="term" value="P:cell redox homeostasis"/>
    <property type="evidence" value="ECO:0007669"/>
    <property type="project" value="TreeGrafter"/>
</dbReference>
<feature type="domain" description="Thioredoxin" evidence="14">
    <location>
        <begin position="2"/>
        <end position="155"/>
    </location>
</feature>
<protein>
    <recommendedName>
        <fullName evidence="3">thioredoxin-dependent peroxiredoxin</fullName>
        <ecNumber evidence="3">1.11.1.24</ecNumber>
    </recommendedName>
    <alternativeName>
        <fullName evidence="11">Bacterioferritin comigratory protein</fullName>
    </alternativeName>
    <alternativeName>
        <fullName evidence="9">Thioredoxin peroxidase</fullName>
    </alternativeName>
</protein>
<dbReference type="NCBIfam" id="NF006960">
    <property type="entry name" value="PRK09437.1"/>
    <property type="match status" value="1"/>
</dbReference>
<evidence type="ECO:0000256" key="4">
    <source>
        <dbReference type="ARBA" id="ARBA00022559"/>
    </source>
</evidence>
<evidence type="ECO:0000256" key="5">
    <source>
        <dbReference type="ARBA" id="ARBA00022862"/>
    </source>
</evidence>
<name>A0A1G6GQB8_9BACI</name>
<keyword evidence="7" id="KW-1015">Disulfide bond</keyword>
<evidence type="ECO:0000256" key="12">
    <source>
        <dbReference type="ARBA" id="ARBA00049091"/>
    </source>
</evidence>
<dbReference type="STRING" id="1464122.SAMN05421737_101347"/>
<dbReference type="PANTHER" id="PTHR42801">
    <property type="entry name" value="THIOREDOXIN-DEPENDENT PEROXIDE REDUCTASE"/>
    <property type="match status" value="1"/>
</dbReference>
<gene>
    <name evidence="15" type="ORF">SAMN05421737_101347</name>
</gene>
<evidence type="ECO:0000256" key="6">
    <source>
        <dbReference type="ARBA" id="ARBA00023002"/>
    </source>
</evidence>
<organism evidence="15 16">
    <name type="scientific">Shouchella lonarensis</name>
    <dbReference type="NCBI Taxonomy" id="1464122"/>
    <lineage>
        <taxon>Bacteria</taxon>
        <taxon>Bacillati</taxon>
        <taxon>Bacillota</taxon>
        <taxon>Bacilli</taxon>
        <taxon>Bacillales</taxon>
        <taxon>Bacillaceae</taxon>
        <taxon>Shouchella</taxon>
    </lineage>
</organism>
<dbReference type="PIRSF" id="PIRSF000239">
    <property type="entry name" value="AHPC"/>
    <property type="match status" value="1"/>
</dbReference>
<comment type="subunit">
    <text evidence="2">Monomer.</text>
</comment>
<dbReference type="InterPro" id="IPR000866">
    <property type="entry name" value="AhpC/TSA"/>
</dbReference>
<evidence type="ECO:0000256" key="11">
    <source>
        <dbReference type="ARBA" id="ARBA00041373"/>
    </source>
</evidence>
<dbReference type="EC" id="1.11.1.24" evidence="3"/>
<comment type="function">
    <text evidence="1">Thiol-specific peroxidase that catalyzes the reduction of hydrogen peroxide and organic hydroperoxides to water and alcohols, respectively. Plays a role in cell protection against oxidative stress by detoxifying peroxides and as sensor of hydrogen peroxide-mediated signaling events.</text>
</comment>
<dbReference type="EMBL" id="FMYM01000001">
    <property type="protein sequence ID" value="SDB84023.1"/>
    <property type="molecule type" value="Genomic_DNA"/>
</dbReference>
<evidence type="ECO:0000256" key="8">
    <source>
        <dbReference type="ARBA" id="ARBA00023284"/>
    </source>
</evidence>
<dbReference type="Pfam" id="PF00578">
    <property type="entry name" value="AhpC-TSA"/>
    <property type="match status" value="1"/>
</dbReference>
<dbReference type="AlphaFoldDB" id="A0A1G6GQB8"/>
<reference evidence="16" key="1">
    <citation type="submission" date="2016-09" db="EMBL/GenBank/DDBJ databases">
        <authorList>
            <person name="Varghese N."/>
            <person name="Submissions S."/>
        </authorList>
    </citation>
    <scope>NUCLEOTIDE SEQUENCE [LARGE SCALE GENOMIC DNA]</scope>
    <source>
        <strain evidence="16">25nlg</strain>
    </source>
</reference>
<evidence type="ECO:0000313" key="16">
    <source>
        <dbReference type="Proteomes" id="UP000242662"/>
    </source>
</evidence>
<evidence type="ECO:0000256" key="7">
    <source>
        <dbReference type="ARBA" id="ARBA00023157"/>
    </source>
</evidence>
<keyword evidence="8" id="KW-0676">Redox-active center</keyword>
<accession>A0A1G6GQB8</accession>
<dbReference type="GO" id="GO:0008379">
    <property type="term" value="F:thioredoxin peroxidase activity"/>
    <property type="evidence" value="ECO:0007669"/>
    <property type="project" value="TreeGrafter"/>
</dbReference>
<dbReference type="FunFam" id="3.40.30.10:FF:000007">
    <property type="entry name" value="Thioredoxin-dependent thiol peroxidase"/>
    <property type="match status" value="1"/>
</dbReference>
<dbReference type="Gene3D" id="3.40.30.10">
    <property type="entry name" value="Glutaredoxin"/>
    <property type="match status" value="1"/>
</dbReference>